<keyword evidence="1" id="KW-0732">Signal</keyword>
<organism evidence="2 3">
    <name type="scientific">Tetraparma gracilis</name>
    <dbReference type="NCBI Taxonomy" id="2962635"/>
    <lineage>
        <taxon>Eukaryota</taxon>
        <taxon>Sar</taxon>
        <taxon>Stramenopiles</taxon>
        <taxon>Ochrophyta</taxon>
        <taxon>Bolidophyceae</taxon>
        <taxon>Parmales</taxon>
        <taxon>Triparmaceae</taxon>
        <taxon>Tetraparma</taxon>
    </lineage>
</organism>
<reference evidence="2 3" key="1">
    <citation type="journal article" date="2023" name="Commun. Biol.">
        <title>Genome analysis of Parmales, the sister group of diatoms, reveals the evolutionary specialization of diatoms from phago-mixotrophs to photoautotrophs.</title>
        <authorList>
            <person name="Ban H."/>
            <person name="Sato S."/>
            <person name="Yoshikawa S."/>
            <person name="Yamada K."/>
            <person name="Nakamura Y."/>
            <person name="Ichinomiya M."/>
            <person name="Sato N."/>
            <person name="Blanc-Mathieu R."/>
            <person name="Endo H."/>
            <person name="Kuwata A."/>
            <person name="Ogata H."/>
        </authorList>
    </citation>
    <scope>NUCLEOTIDE SEQUENCE [LARGE SCALE GENOMIC DNA]</scope>
</reference>
<evidence type="ECO:0000256" key="1">
    <source>
        <dbReference type="SAM" id="SignalP"/>
    </source>
</evidence>
<comment type="caution">
    <text evidence="2">The sequence shown here is derived from an EMBL/GenBank/DDBJ whole genome shotgun (WGS) entry which is preliminary data.</text>
</comment>
<gene>
    <name evidence="2" type="ORF">TeGR_g14734</name>
</gene>
<feature type="signal peptide" evidence="1">
    <location>
        <begin position="1"/>
        <end position="17"/>
    </location>
</feature>
<dbReference type="Proteomes" id="UP001165060">
    <property type="component" value="Unassembled WGS sequence"/>
</dbReference>
<accession>A0ABQ6MYH0</accession>
<proteinExistence type="predicted"/>
<dbReference type="EMBL" id="BRYB01001878">
    <property type="protein sequence ID" value="GMI35465.1"/>
    <property type="molecule type" value="Genomic_DNA"/>
</dbReference>
<keyword evidence="3" id="KW-1185">Reference proteome</keyword>
<evidence type="ECO:0000313" key="3">
    <source>
        <dbReference type="Proteomes" id="UP001165060"/>
    </source>
</evidence>
<sequence>MPSPLSLLPLALHLSSCVLLSSLLVSYEDYDCSRNKPSPAALTRRFNDPAHPSTRGLASSDPASRLRRFAYDGDAAALSIPSYNEAMAGYRATTLPLLRKLRAEPPAAPELASAQAQVAASLRLLSPLSTLLRSGDDGGARALLLSPPLSSSLDAALSTLRSAAPALVGFPWNACGWRAGQCGTHADVQEALGELGKGLGLYDEGEALFCVGVARRALEETLAGIGGA</sequence>
<protein>
    <submittedName>
        <fullName evidence="2">Uncharacterized protein</fullName>
    </submittedName>
</protein>
<name>A0ABQ6MYH0_9STRA</name>
<feature type="chain" id="PRO_5046693732" evidence="1">
    <location>
        <begin position="18"/>
        <end position="228"/>
    </location>
</feature>
<evidence type="ECO:0000313" key="2">
    <source>
        <dbReference type="EMBL" id="GMI35465.1"/>
    </source>
</evidence>